<evidence type="ECO:0000256" key="1">
    <source>
        <dbReference type="ARBA" id="ARBA00022801"/>
    </source>
</evidence>
<proteinExistence type="predicted"/>
<accession>F5RAX5</accession>
<dbReference type="AlphaFoldDB" id="F5RAX5"/>
<keyword evidence="1" id="KW-0378">Hydrolase</keyword>
<dbReference type="InterPro" id="IPR014710">
    <property type="entry name" value="RmlC-like_jellyroll"/>
</dbReference>
<feature type="domain" description="Cyclic nucleotide-binding" evidence="3">
    <location>
        <begin position="44"/>
        <end position="163"/>
    </location>
</feature>
<dbReference type="RefSeq" id="WP_008060309.1">
    <property type="nucleotide sequence ID" value="NZ_AFHG01000041.1"/>
</dbReference>
<evidence type="ECO:0000313" key="5">
    <source>
        <dbReference type="Proteomes" id="UP000005019"/>
    </source>
</evidence>
<dbReference type="Pfam" id="PF07228">
    <property type="entry name" value="SpoIIE"/>
    <property type="match status" value="1"/>
</dbReference>
<dbReference type="PANTHER" id="PTHR43156:SF2">
    <property type="entry name" value="STAGE II SPORULATION PROTEIN E"/>
    <property type="match status" value="1"/>
</dbReference>
<dbReference type="PROSITE" id="PS50042">
    <property type="entry name" value="CNMP_BINDING_3"/>
    <property type="match status" value="1"/>
</dbReference>
<dbReference type="STRING" id="1000565.METUNv1_01462"/>
<dbReference type="SMART" id="SM00100">
    <property type="entry name" value="cNMP"/>
    <property type="match status" value="1"/>
</dbReference>
<dbReference type="InterPro" id="IPR018490">
    <property type="entry name" value="cNMP-bd_dom_sf"/>
</dbReference>
<reference evidence="4 5" key="1">
    <citation type="journal article" date="2011" name="J. Bacteriol.">
        <title>Genome sequence of Methyloversatilis universalis FAM5T, a methylotrophic representative of the order Rhodocyclales.</title>
        <authorList>
            <person name="Kittichotirat W."/>
            <person name="Good N.M."/>
            <person name="Hall R."/>
            <person name="Bringel F."/>
            <person name="Lajus A."/>
            <person name="Medigue C."/>
            <person name="Smalley N.E."/>
            <person name="Beck D."/>
            <person name="Bumgarner R."/>
            <person name="Vuilleumier S."/>
            <person name="Kalyuzhnaya M.G."/>
        </authorList>
    </citation>
    <scope>NUCLEOTIDE SEQUENCE [LARGE SCALE GENOMIC DNA]</scope>
    <source>
        <strain evidence="5">ATCC BAA-1314 / JCM 13912 / FAM5</strain>
    </source>
</reference>
<dbReference type="SMART" id="SM00331">
    <property type="entry name" value="PP2C_SIG"/>
    <property type="match status" value="1"/>
</dbReference>
<dbReference type="GO" id="GO:0016791">
    <property type="term" value="F:phosphatase activity"/>
    <property type="evidence" value="ECO:0007669"/>
    <property type="project" value="TreeGrafter"/>
</dbReference>
<dbReference type="PANTHER" id="PTHR43156">
    <property type="entry name" value="STAGE II SPORULATION PROTEIN E-RELATED"/>
    <property type="match status" value="1"/>
</dbReference>
<dbReference type="InterPro" id="IPR000595">
    <property type="entry name" value="cNMP-bd_dom"/>
</dbReference>
<organism evidence="4 5">
    <name type="scientific">Methyloversatilis universalis (strain ATCC BAA-1314 / DSM 25237 / JCM 13912 / CCUG 52030 / FAM5)</name>
    <dbReference type="NCBI Taxonomy" id="1000565"/>
    <lineage>
        <taxon>Bacteria</taxon>
        <taxon>Pseudomonadati</taxon>
        <taxon>Pseudomonadota</taxon>
        <taxon>Betaproteobacteria</taxon>
        <taxon>Nitrosomonadales</taxon>
        <taxon>Sterolibacteriaceae</taxon>
        <taxon>Methyloversatilis</taxon>
    </lineage>
</organism>
<evidence type="ECO:0000313" key="4">
    <source>
        <dbReference type="EMBL" id="EGK72346.1"/>
    </source>
</evidence>
<evidence type="ECO:0000256" key="2">
    <source>
        <dbReference type="SAM" id="MobiDB-lite"/>
    </source>
</evidence>
<protein>
    <submittedName>
        <fullName evidence="4">Cyclic nucleotide-binding protein</fullName>
    </submittedName>
</protein>
<dbReference type="SUPFAM" id="SSF81606">
    <property type="entry name" value="PP2C-like"/>
    <property type="match status" value="1"/>
</dbReference>
<gene>
    <name evidence="4" type="ORF">METUNv1_01462</name>
</gene>
<dbReference type="EMBL" id="AFHG01000041">
    <property type="protein sequence ID" value="EGK72346.1"/>
    <property type="molecule type" value="Genomic_DNA"/>
</dbReference>
<dbReference type="eggNOG" id="COG2208">
    <property type="taxonomic scope" value="Bacteria"/>
</dbReference>
<dbReference type="eggNOG" id="COG0664">
    <property type="taxonomic scope" value="Bacteria"/>
</dbReference>
<dbReference type="Gene3D" id="2.60.120.10">
    <property type="entry name" value="Jelly Rolls"/>
    <property type="match status" value="1"/>
</dbReference>
<dbReference type="Gene3D" id="3.60.40.10">
    <property type="entry name" value="PPM-type phosphatase domain"/>
    <property type="match status" value="1"/>
</dbReference>
<dbReference type="OrthoDB" id="9802500at2"/>
<feature type="region of interest" description="Disordered" evidence="2">
    <location>
        <begin position="1"/>
        <end position="34"/>
    </location>
</feature>
<dbReference type="Proteomes" id="UP000005019">
    <property type="component" value="Unassembled WGS sequence"/>
</dbReference>
<sequence length="427" mass="46109">MSSDPIRRTPFQRSATDRRARSDAVPGCRRGSDRRSRPITWLALFRDADPERVENALAGCEVLALPAGTPLLRPGEANDAVYLLLSGRLGAVLDSRAPATSAVEVLPGETVGEMSAGDGQPVSALVLALSDARVLRLPRELFWQQLSTLPGIARNLLSVVSVRMRRSNEVMLRAQRRQLELEYLQQELDVARQLQASMLPHREPLFPERSDIDVAARIASASAVGGDLYDAFLVDPHTLFFCVGDVSGHGIPAALFMARVVGLVRITAMGVRAPELLLRQVNDQLCEGNEVNMFVTLLCGFLDTVSGRLRYAAGGHPPPVLLNDEGARLLPLPRGALLGVFEQVAFEAAEVTLHPGDTLLGYTDGLTEAPDTDGEEFGESRLLARTARHDGDAATLIAALRDAVSAHAGGRPLPDDLTLLALRRPPR</sequence>
<dbReference type="CDD" id="cd00038">
    <property type="entry name" value="CAP_ED"/>
    <property type="match status" value="1"/>
</dbReference>
<evidence type="ECO:0000259" key="3">
    <source>
        <dbReference type="PROSITE" id="PS50042"/>
    </source>
</evidence>
<dbReference type="InterPro" id="IPR052016">
    <property type="entry name" value="Bact_Sigma-Reg"/>
</dbReference>
<dbReference type="Pfam" id="PF00027">
    <property type="entry name" value="cNMP_binding"/>
    <property type="match status" value="1"/>
</dbReference>
<keyword evidence="5" id="KW-1185">Reference proteome</keyword>
<dbReference type="InterPro" id="IPR001932">
    <property type="entry name" value="PPM-type_phosphatase-like_dom"/>
</dbReference>
<dbReference type="SUPFAM" id="SSF51206">
    <property type="entry name" value="cAMP-binding domain-like"/>
    <property type="match status" value="1"/>
</dbReference>
<dbReference type="InterPro" id="IPR036457">
    <property type="entry name" value="PPM-type-like_dom_sf"/>
</dbReference>
<comment type="caution">
    <text evidence="4">The sequence shown here is derived from an EMBL/GenBank/DDBJ whole genome shotgun (WGS) entry which is preliminary data.</text>
</comment>
<name>F5RAX5_METUF</name>